<dbReference type="EMBL" id="VSSQ01064854">
    <property type="protein sequence ID" value="MPN17677.1"/>
    <property type="molecule type" value="Genomic_DNA"/>
</dbReference>
<organism evidence="9">
    <name type="scientific">bioreactor metagenome</name>
    <dbReference type="NCBI Taxonomy" id="1076179"/>
    <lineage>
        <taxon>unclassified sequences</taxon>
        <taxon>metagenomes</taxon>
        <taxon>ecological metagenomes</taxon>
    </lineage>
</organism>
<keyword evidence="6 7" id="KW-0472">Membrane</keyword>
<keyword evidence="5 7" id="KW-1133">Transmembrane helix</keyword>
<evidence type="ECO:0000256" key="1">
    <source>
        <dbReference type="ARBA" id="ARBA00004429"/>
    </source>
</evidence>
<keyword evidence="3" id="KW-0997">Cell inner membrane</keyword>
<dbReference type="Pfam" id="PF06808">
    <property type="entry name" value="DctM"/>
    <property type="match status" value="1"/>
</dbReference>
<dbReference type="InterPro" id="IPR010656">
    <property type="entry name" value="DctM"/>
</dbReference>
<feature type="transmembrane region" description="Helical" evidence="7">
    <location>
        <begin position="82"/>
        <end position="108"/>
    </location>
</feature>
<reference evidence="9" key="1">
    <citation type="submission" date="2019-08" db="EMBL/GenBank/DDBJ databases">
        <authorList>
            <person name="Kucharzyk K."/>
            <person name="Murdoch R.W."/>
            <person name="Higgins S."/>
            <person name="Loffler F."/>
        </authorList>
    </citation>
    <scope>NUCLEOTIDE SEQUENCE</scope>
</reference>
<evidence type="ECO:0000256" key="4">
    <source>
        <dbReference type="ARBA" id="ARBA00022692"/>
    </source>
</evidence>
<evidence type="ECO:0000256" key="2">
    <source>
        <dbReference type="ARBA" id="ARBA00022475"/>
    </source>
</evidence>
<protein>
    <submittedName>
        <fullName evidence="9">C4-dicarboxylate TRAP transporter large permease protein DctM</fullName>
    </submittedName>
</protein>
<accession>A0A645FT86</accession>
<proteinExistence type="predicted"/>
<name>A0A645FT86_9ZZZZ</name>
<evidence type="ECO:0000256" key="7">
    <source>
        <dbReference type="SAM" id="Phobius"/>
    </source>
</evidence>
<keyword evidence="4 7" id="KW-0812">Transmembrane</keyword>
<evidence type="ECO:0000256" key="6">
    <source>
        <dbReference type="ARBA" id="ARBA00023136"/>
    </source>
</evidence>
<feature type="domain" description="TRAP C4-dicarboxylate transport system permease DctM subunit" evidence="8">
    <location>
        <begin position="1"/>
        <end position="140"/>
    </location>
</feature>
<dbReference type="GO" id="GO:0005886">
    <property type="term" value="C:plasma membrane"/>
    <property type="evidence" value="ECO:0007669"/>
    <property type="project" value="UniProtKB-SubCell"/>
</dbReference>
<sequence>MIMFIIATSSVFSWILTAEQVPQAVAEVILSISKNPVVILTLINILLLFLGTFMETVAAIIILVPVLLPVITQIGVDPLHFGIVLVVNLAIGMVTPPLGVCLFIGCSIADIKLEDITRAVWPFILIMVVDVLLLTYLPWISTVLPKLTGLY</sequence>
<dbReference type="GO" id="GO:0022857">
    <property type="term" value="F:transmembrane transporter activity"/>
    <property type="evidence" value="ECO:0007669"/>
    <property type="project" value="TreeGrafter"/>
</dbReference>
<comment type="subcellular location">
    <subcellularLocation>
        <location evidence="1">Cell inner membrane</location>
        <topology evidence="1">Multi-pass membrane protein</topology>
    </subcellularLocation>
</comment>
<feature type="transmembrane region" description="Helical" evidence="7">
    <location>
        <begin position="120"/>
        <end position="141"/>
    </location>
</feature>
<evidence type="ECO:0000259" key="8">
    <source>
        <dbReference type="Pfam" id="PF06808"/>
    </source>
</evidence>
<dbReference type="PANTHER" id="PTHR33362">
    <property type="entry name" value="SIALIC ACID TRAP TRANSPORTER PERMEASE PROTEIN SIAT-RELATED"/>
    <property type="match status" value="1"/>
</dbReference>
<dbReference type="AlphaFoldDB" id="A0A645FT86"/>
<keyword evidence="2" id="KW-1003">Cell membrane</keyword>
<gene>
    <name evidence="9" type="primary">dctM_80</name>
    <name evidence="9" type="ORF">SDC9_165032</name>
</gene>
<dbReference type="PANTHER" id="PTHR33362:SF3">
    <property type="entry name" value="SIALIC ACID TRAP TRANSPORTER PERMEASE PROTEIN SIAT"/>
    <property type="match status" value="1"/>
</dbReference>
<evidence type="ECO:0000256" key="5">
    <source>
        <dbReference type="ARBA" id="ARBA00022989"/>
    </source>
</evidence>
<comment type="caution">
    <text evidence="9">The sequence shown here is derived from an EMBL/GenBank/DDBJ whole genome shotgun (WGS) entry which is preliminary data.</text>
</comment>
<dbReference type="InterPro" id="IPR004681">
    <property type="entry name" value="TRAP_DctM"/>
</dbReference>
<evidence type="ECO:0000256" key="3">
    <source>
        <dbReference type="ARBA" id="ARBA00022519"/>
    </source>
</evidence>
<evidence type="ECO:0000313" key="9">
    <source>
        <dbReference type="EMBL" id="MPN17677.1"/>
    </source>
</evidence>